<proteinExistence type="predicted"/>
<dbReference type="EMBL" id="PXYI01000004">
    <property type="protein sequence ID" value="PSJ39716.1"/>
    <property type="molecule type" value="Genomic_DNA"/>
</dbReference>
<dbReference type="InterPro" id="IPR022118">
    <property type="entry name" value="Peptidase_C70_AvrRpt2"/>
</dbReference>
<dbReference type="Pfam" id="PF17660">
    <property type="entry name" value="BTRD1"/>
    <property type="match status" value="5"/>
</dbReference>
<dbReference type="InterPro" id="IPR049511">
    <property type="entry name" value="PGH-like_rpt"/>
</dbReference>
<evidence type="ECO:0000313" key="1">
    <source>
        <dbReference type="EMBL" id="PSJ39716.1"/>
    </source>
</evidence>
<dbReference type="AlphaFoldDB" id="A0A2P7QP33"/>
<dbReference type="Proteomes" id="UP000241167">
    <property type="component" value="Unassembled WGS sequence"/>
</dbReference>
<keyword evidence="2" id="KW-1185">Reference proteome</keyword>
<evidence type="ECO:0000313" key="2">
    <source>
        <dbReference type="Proteomes" id="UP000241167"/>
    </source>
</evidence>
<name>A0A2P7QP33_9SPHN</name>
<sequence length="499" mass="54249">MPLVSNRYCLRAMMIRTKLRNLDYGTISDLRMITIGPIYIARPLACIVSYYAKQCWDQSFHGVLFTQEGMGALQMAQSLLMASFESGAGPAFVARHGQTAADYQATFDEWTGKQYQPVCVSVYRDGTTARYASIFHQKNGVAFVARHGLDGSQYQSQVTAWTKEGYRPRSLSAATVDGKTVFACVYEKNGSAEWAARHGLSAADYQSVFNDMVGKGFRPRAVCPYTVDGKDHYIAWWEKSPGNAWVARHGLSESAFRQTHESLAAQGYDLVSGGSCLVGSSDRYAGIWEKRSASSIGHHGMTSGAYQANFEAALAQKLRPSFVSGSWGAVPVDVNLRFRIQRQQQSQWCWAACSVSVRRYYQPASTLTQCQLVNTRRGRSDCCTSGSSMACNLPDNTADALDGLGHLGTLTGSSVDYSVLRDQSAAGRPTFLRIQWSGGGRHAILATGVEDGEFVIVCDPGSSSAVDPSLGTTSVVDYDTLRTAYNGSGTWIATGTTNS</sequence>
<dbReference type="Pfam" id="PF12385">
    <property type="entry name" value="Peptidase_C70"/>
    <property type="match status" value="1"/>
</dbReference>
<organism evidence="1 2">
    <name type="scientific">Allosphingosinicella deserti</name>
    <dbReference type="NCBI Taxonomy" id="2116704"/>
    <lineage>
        <taxon>Bacteria</taxon>
        <taxon>Pseudomonadati</taxon>
        <taxon>Pseudomonadota</taxon>
        <taxon>Alphaproteobacteria</taxon>
        <taxon>Sphingomonadales</taxon>
        <taxon>Sphingomonadaceae</taxon>
        <taxon>Allosphingosinicella</taxon>
    </lineage>
</organism>
<gene>
    <name evidence="1" type="ORF">C7I55_14110</name>
</gene>
<protein>
    <recommendedName>
        <fullName evidence="3">Peptidase C39-like domain-containing protein</fullName>
    </recommendedName>
</protein>
<reference evidence="1 2" key="1">
    <citation type="submission" date="2018-03" db="EMBL/GenBank/DDBJ databases">
        <title>The draft genome of Sphingosinicella sp. GL-C-18.</title>
        <authorList>
            <person name="Liu L."/>
            <person name="Li L."/>
            <person name="Liang L."/>
            <person name="Zhang X."/>
            <person name="Wang T."/>
        </authorList>
    </citation>
    <scope>NUCLEOTIDE SEQUENCE [LARGE SCALE GENOMIC DNA]</scope>
    <source>
        <strain evidence="1 2">GL-C-18</strain>
    </source>
</reference>
<evidence type="ECO:0008006" key="3">
    <source>
        <dbReference type="Google" id="ProtNLM"/>
    </source>
</evidence>
<accession>A0A2P7QP33</accession>
<comment type="caution">
    <text evidence="1">The sequence shown here is derived from an EMBL/GenBank/DDBJ whole genome shotgun (WGS) entry which is preliminary data.</text>
</comment>